<feature type="compositionally biased region" description="Acidic residues" evidence="1">
    <location>
        <begin position="30"/>
        <end position="51"/>
    </location>
</feature>
<gene>
    <name evidence="2" type="ORF">CC80DRAFT_543236</name>
</gene>
<evidence type="ECO:0000313" key="2">
    <source>
        <dbReference type="EMBL" id="KAF1961865.1"/>
    </source>
</evidence>
<name>A0A6A5UAD8_9PLEO</name>
<evidence type="ECO:0000313" key="3">
    <source>
        <dbReference type="Proteomes" id="UP000800035"/>
    </source>
</evidence>
<dbReference type="EMBL" id="ML976980">
    <property type="protein sequence ID" value="KAF1961865.1"/>
    <property type="molecule type" value="Genomic_DNA"/>
</dbReference>
<proteinExistence type="predicted"/>
<sequence length="374" mass="40704">MNRFRSKFTKKRLEDIPEIEPETDVCVAEPDLENDEDSSDDSSSDEEDVTDSESGGSDVNIDSDPEELETEDLGASEDELSDSLTSDSDDEESDGDIDTKSEETDGSIDSELNEPEVEELGNSDDESSNCSTPDSEDEESDHDIDSETEEIECGKGAEPSELGIEELGILEDDFSGSAPSDSENEDIGMHDGERNLSEVCLPSNSQSHFEVPPLYAPLPQPATISSHGPQYPPTNFPPHPQTNTSTPPHAIMNPTAANSKRKSKKHLWKALKKHTIDKPENAKDFAAAAFAGGKVARKAFVADVVKKNKKVRIPNGRKMLVTTAFSAATAAYVGGTEAKKVWAAGKDKRVAKKEKRMVKMEKDGGYAGVYQMRE</sequence>
<reference evidence="2" key="1">
    <citation type="journal article" date="2020" name="Stud. Mycol.">
        <title>101 Dothideomycetes genomes: a test case for predicting lifestyles and emergence of pathogens.</title>
        <authorList>
            <person name="Haridas S."/>
            <person name="Albert R."/>
            <person name="Binder M."/>
            <person name="Bloem J."/>
            <person name="Labutti K."/>
            <person name="Salamov A."/>
            <person name="Andreopoulos B."/>
            <person name="Baker S."/>
            <person name="Barry K."/>
            <person name="Bills G."/>
            <person name="Bluhm B."/>
            <person name="Cannon C."/>
            <person name="Castanera R."/>
            <person name="Culley D."/>
            <person name="Daum C."/>
            <person name="Ezra D."/>
            <person name="Gonzalez J."/>
            <person name="Henrissat B."/>
            <person name="Kuo A."/>
            <person name="Liang C."/>
            <person name="Lipzen A."/>
            <person name="Lutzoni F."/>
            <person name="Magnuson J."/>
            <person name="Mondo S."/>
            <person name="Nolan M."/>
            <person name="Ohm R."/>
            <person name="Pangilinan J."/>
            <person name="Park H.-J."/>
            <person name="Ramirez L."/>
            <person name="Alfaro M."/>
            <person name="Sun H."/>
            <person name="Tritt A."/>
            <person name="Yoshinaga Y."/>
            <person name="Zwiers L.-H."/>
            <person name="Turgeon B."/>
            <person name="Goodwin S."/>
            <person name="Spatafora J."/>
            <person name="Crous P."/>
            <person name="Grigoriev I."/>
        </authorList>
    </citation>
    <scope>NUCLEOTIDE SEQUENCE</scope>
    <source>
        <strain evidence="2">CBS 675.92</strain>
    </source>
</reference>
<organism evidence="2 3">
    <name type="scientific">Byssothecium circinans</name>
    <dbReference type="NCBI Taxonomy" id="147558"/>
    <lineage>
        <taxon>Eukaryota</taxon>
        <taxon>Fungi</taxon>
        <taxon>Dikarya</taxon>
        <taxon>Ascomycota</taxon>
        <taxon>Pezizomycotina</taxon>
        <taxon>Dothideomycetes</taxon>
        <taxon>Pleosporomycetidae</taxon>
        <taxon>Pleosporales</taxon>
        <taxon>Massarineae</taxon>
        <taxon>Massarinaceae</taxon>
        <taxon>Byssothecium</taxon>
    </lineage>
</organism>
<feature type="compositionally biased region" description="Acidic residues" evidence="1">
    <location>
        <begin position="134"/>
        <end position="151"/>
    </location>
</feature>
<evidence type="ECO:0000256" key="1">
    <source>
        <dbReference type="SAM" id="MobiDB-lite"/>
    </source>
</evidence>
<keyword evidence="3" id="KW-1185">Reference proteome</keyword>
<protein>
    <submittedName>
        <fullName evidence="2">Uncharacterized protein</fullName>
    </submittedName>
</protein>
<dbReference type="AlphaFoldDB" id="A0A6A5UAD8"/>
<feature type="compositionally biased region" description="Basic residues" evidence="1">
    <location>
        <begin position="1"/>
        <end position="10"/>
    </location>
</feature>
<feature type="compositionally biased region" description="Acidic residues" evidence="1">
    <location>
        <begin position="61"/>
        <end position="96"/>
    </location>
</feature>
<feature type="region of interest" description="Disordered" evidence="1">
    <location>
        <begin position="1"/>
        <end position="190"/>
    </location>
</feature>
<dbReference type="Proteomes" id="UP000800035">
    <property type="component" value="Unassembled WGS sequence"/>
</dbReference>
<feature type="compositionally biased region" description="Acidic residues" evidence="1">
    <location>
        <begin position="104"/>
        <end position="127"/>
    </location>
</feature>
<accession>A0A6A5UAD8</accession>